<proteinExistence type="predicted"/>
<dbReference type="EMBL" id="KE504308">
    <property type="protein sequence ID" value="EPS93012.1"/>
    <property type="molecule type" value="Genomic_DNA"/>
</dbReference>
<evidence type="ECO:0008006" key="3">
    <source>
        <dbReference type="Google" id="ProtNLM"/>
    </source>
</evidence>
<sequence>MLAQGRLYCFVVGIYGGKARIFRFDHAGAICSPAFEYREKPEILHKSLWRLLHPAVKGCTIHTPETRKAVRKFVVTNDGGKETSYLAYKLISVNPRLFSRSAVIWEAFKLDAKGKSTGKERYII</sequence>
<dbReference type="HOGENOM" id="CLU_2003967_0_0_1"/>
<organism evidence="1 2">
    <name type="scientific">Fomitopsis schrenkii</name>
    <name type="common">Brown rot fungus</name>
    <dbReference type="NCBI Taxonomy" id="2126942"/>
    <lineage>
        <taxon>Eukaryota</taxon>
        <taxon>Fungi</taxon>
        <taxon>Dikarya</taxon>
        <taxon>Basidiomycota</taxon>
        <taxon>Agaricomycotina</taxon>
        <taxon>Agaricomycetes</taxon>
        <taxon>Polyporales</taxon>
        <taxon>Fomitopsis</taxon>
    </lineage>
</organism>
<name>S8DJK0_FOMSC</name>
<keyword evidence="2" id="KW-1185">Reference proteome</keyword>
<dbReference type="AlphaFoldDB" id="S8DJK0"/>
<dbReference type="OrthoDB" id="2797568at2759"/>
<reference evidence="1 2" key="1">
    <citation type="journal article" date="2012" name="Science">
        <title>The Paleozoic origin of enzymatic lignin decomposition reconstructed from 31 fungal genomes.</title>
        <authorList>
            <person name="Floudas D."/>
            <person name="Binder M."/>
            <person name="Riley R."/>
            <person name="Barry K."/>
            <person name="Blanchette R.A."/>
            <person name="Henrissat B."/>
            <person name="Martinez A.T."/>
            <person name="Otillar R."/>
            <person name="Spatafora J.W."/>
            <person name="Yadav J.S."/>
            <person name="Aerts A."/>
            <person name="Benoit I."/>
            <person name="Boyd A."/>
            <person name="Carlson A."/>
            <person name="Copeland A."/>
            <person name="Coutinho P.M."/>
            <person name="de Vries R.P."/>
            <person name="Ferreira P."/>
            <person name="Findley K."/>
            <person name="Foster B."/>
            <person name="Gaskell J."/>
            <person name="Glotzer D."/>
            <person name="Gorecki P."/>
            <person name="Heitman J."/>
            <person name="Hesse C."/>
            <person name="Hori C."/>
            <person name="Igarashi K."/>
            <person name="Jurgens J.A."/>
            <person name="Kallen N."/>
            <person name="Kersten P."/>
            <person name="Kohler A."/>
            <person name="Kuees U."/>
            <person name="Kumar T.K.A."/>
            <person name="Kuo A."/>
            <person name="LaButti K."/>
            <person name="Larrondo L.F."/>
            <person name="Lindquist E."/>
            <person name="Ling A."/>
            <person name="Lombard V."/>
            <person name="Lucas S."/>
            <person name="Lundell T."/>
            <person name="Martin R."/>
            <person name="McLaughlin D.J."/>
            <person name="Morgenstern I."/>
            <person name="Morin E."/>
            <person name="Murat C."/>
            <person name="Nagy L.G."/>
            <person name="Nolan M."/>
            <person name="Ohm R.A."/>
            <person name="Patyshakuliyeva A."/>
            <person name="Rokas A."/>
            <person name="Ruiz-Duenas F.J."/>
            <person name="Sabat G."/>
            <person name="Salamov A."/>
            <person name="Samejima M."/>
            <person name="Schmutz J."/>
            <person name="Slot J.C."/>
            <person name="St John F."/>
            <person name="Stenlid J."/>
            <person name="Sun H."/>
            <person name="Sun S."/>
            <person name="Syed K."/>
            <person name="Tsang A."/>
            <person name="Wiebenga A."/>
            <person name="Young D."/>
            <person name="Pisabarro A."/>
            <person name="Eastwood D.C."/>
            <person name="Martin F."/>
            <person name="Cullen D."/>
            <person name="Grigoriev I.V."/>
            <person name="Hibbett D.S."/>
        </authorList>
    </citation>
    <scope>NUCLEOTIDE SEQUENCE</scope>
    <source>
        <strain evidence="2">FP-58527</strain>
    </source>
</reference>
<protein>
    <recommendedName>
        <fullName evidence="3">Fungal-type protein kinase domain-containing protein</fullName>
    </recommendedName>
</protein>
<evidence type="ECO:0000313" key="1">
    <source>
        <dbReference type="EMBL" id="EPS93012.1"/>
    </source>
</evidence>
<dbReference type="Proteomes" id="UP000015241">
    <property type="component" value="Unassembled WGS sequence"/>
</dbReference>
<gene>
    <name evidence="1" type="ORF">FOMPIDRAFT_1056363</name>
</gene>
<accession>S8DJK0</accession>
<evidence type="ECO:0000313" key="2">
    <source>
        <dbReference type="Proteomes" id="UP000015241"/>
    </source>
</evidence>
<dbReference type="InParanoid" id="S8DJK0"/>